<feature type="domain" description="Nucleotide modification associated" evidence="1">
    <location>
        <begin position="116"/>
        <end position="176"/>
    </location>
</feature>
<dbReference type="InterPro" id="IPR011630">
    <property type="entry name" value="DUF1599"/>
</dbReference>
<evidence type="ECO:0000259" key="1">
    <source>
        <dbReference type="Pfam" id="PF07659"/>
    </source>
</evidence>
<sequence length="183" mass="21246">MEAKTVEQYKQVISECKGIFEKKTQDYGTAWRILRLPSITDQIFIKAQRIRSLQEKGTQKVEEGIRPEFVGIINYCVMALIQLELLDDARLELSAEEVMKSYQKHIDRTMDLMLNKNHDYGEAWRQMRVSSMTDIILMKLLRVKQIEDNQGSTLISEGVDANYQDMINYSVFALILMNEAEGK</sequence>
<reference evidence="2 3" key="1">
    <citation type="submission" date="2024-04" db="EMBL/GenBank/DDBJ databases">
        <title>Novel genus in family Flammeovirgaceae.</title>
        <authorList>
            <person name="Nguyen T.H."/>
            <person name="Vuong T.Q."/>
            <person name="Le H."/>
            <person name="Kim S.-G."/>
        </authorList>
    </citation>
    <scope>NUCLEOTIDE SEQUENCE [LARGE SCALE GENOMIC DNA]</scope>
    <source>
        <strain evidence="2 3">JCM 23209</strain>
    </source>
</reference>
<dbReference type="EMBL" id="JBDKWZ010000004">
    <property type="protein sequence ID" value="MEN7548047.1"/>
    <property type="molecule type" value="Genomic_DNA"/>
</dbReference>
<organism evidence="2 3">
    <name type="scientific">Rapidithrix thailandica</name>
    <dbReference type="NCBI Taxonomy" id="413964"/>
    <lineage>
        <taxon>Bacteria</taxon>
        <taxon>Pseudomonadati</taxon>
        <taxon>Bacteroidota</taxon>
        <taxon>Cytophagia</taxon>
        <taxon>Cytophagales</taxon>
        <taxon>Flammeovirgaceae</taxon>
        <taxon>Rapidithrix</taxon>
    </lineage>
</organism>
<gene>
    <name evidence="2" type="ORF">AAG747_09005</name>
</gene>
<evidence type="ECO:0000313" key="2">
    <source>
        <dbReference type="EMBL" id="MEN7548047.1"/>
    </source>
</evidence>
<comment type="caution">
    <text evidence="2">The sequence shown here is derived from an EMBL/GenBank/DDBJ whole genome shotgun (WGS) entry which is preliminary data.</text>
</comment>
<feature type="domain" description="Nucleotide modification associated" evidence="1">
    <location>
        <begin position="23"/>
        <end position="83"/>
    </location>
</feature>
<dbReference type="Pfam" id="PF07659">
    <property type="entry name" value="DUF1599"/>
    <property type="match status" value="2"/>
</dbReference>
<accession>A0AAW9S397</accession>
<proteinExistence type="predicted"/>
<protein>
    <submittedName>
        <fullName evidence="2">DUF1599 domain-containing protein</fullName>
    </submittedName>
</protein>
<dbReference type="RefSeq" id="WP_346820829.1">
    <property type="nucleotide sequence ID" value="NZ_JBDKWZ010000004.1"/>
</dbReference>
<dbReference type="Proteomes" id="UP001403385">
    <property type="component" value="Unassembled WGS sequence"/>
</dbReference>
<dbReference type="AlphaFoldDB" id="A0AAW9S397"/>
<name>A0AAW9S397_9BACT</name>
<evidence type="ECO:0000313" key="3">
    <source>
        <dbReference type="Proteomes" id="UP001403385"/>
    </source>
</evidence>
<keyword evidence="3" id="KW-1185">Reference proteome</keyword>